<dbReference type="AlphaFoldDB" id="A0A8S3CRL3"/>
<evidence type="ECO:0000313" key="2">
    <source>
        <dbReference type="Proteomes" id="UP000681967"/>
    </source>
</evidence>
<evidence type="ECO:0000313" key="1">
    <source>
        <dbReference type="EMBL" id="CAF4913133.1"/>
    </source>
</evidence>
<accession>A0A8S3CRL3</accession>
<dbReference type="Proteomes" id="UP000681967">
    <property type="component" value="Unassembled WGS sequence"/>
</dbReference>
<protein>
    <submittedName>
        <fullName evidence="1">Uncharacterized protein</fullName>
    </submittedName>
</protein>
<reference evidence="1" key="1">
    <citation type="submission" date="2021-02" db="EMBL/GenBank/DDBJ databases">
        <authorList>
            <person name="Nowell W R."/>
        </authorList>
    </citation>
    <scope>NUCLEOTIDE SEQUENCE</scope>
</reference>
<comment type="caution">
    <text evidence="1">The sequence shown here is derived from an EMBL/GenBank/DDBJ whole genome shotgun (WGS) entry which is preliminary data.</text>
</comment>
<feature type="non-terminal residue" evidence="1">
    <location>
        <position position="30"/>
    </location>
</feature>
<dbReference type="EMBL" id="CAJOBH010171682">
    <property type="protein sequence ID" value="CAF4913133.1"/>
    <property type="molecule type" value="Genomic_DNA"/>
</dbReference>
<organism evidence="1 2">
    <name type="scientific">Rotaria magnacalcarata</name>
    <dbReference type="NCBI Taxonomy" id="392030"/>
    <lineage>
        <taxon>Eukaryota</taxon>
        <taxon>Metazoa</taxon>
        <taxon>Spiralia</taxon>
        <taxon>Gnathifera</taxon>
        <taxon>Rotifera</taxon>
        <taxon>Eurotatoria</taxon>
        <taxon>Bdelloidea</taxon>
        <taxon>Philodinida</taxon>
        <taxon>Philodinidae</taxon>
        <taxon>Rotaria</taxon>
    </lineage>
</organism>
<sequence>MKAMENELQDKVKVERGVLNSWYMEVQRTK</sequence>
<proteinExistence type="predicted"/>
<gene>
    <name evidence="1" type="ORF">BYL167_LOCUS52669</name>
</gene>
<name>A0A8S3CRL3_9BILA</name>